<protein>
    <submittedName>
        <fullName evidence="2">Uncharacterized protein</fullName>
    </submittedName>
</protein>
<proteinExistence type="predicted"/>
<dbReference type="EMBL" id="ML976977">
    <property type="protein sequence ID" value="KAF1963554.1"/>
    <property type="molecule type" value="Genomic_DNA"/>
</dbReference>
<reference evidence="2" key="1">
    <citation type="journal article" date="2020" name="Stud. Mycol.">
        <title>101 Dothideomycetes genomes: a test case for predicting lifestyles and emergence of pathogens.</title>
        <authorList>
            <person name="Haridas S."/>
            <person name="Albert R."/>
            <person name="Binder M."/>
            <person name="Bloem J."/>
            <person name="Labutti K."/>
            <person name="Salamov A."/>
            <person name="Andreopoulos B."/>
            <person name="Baker S."/>
            <person name="Barry K."/>
            <person name="Bills G."/>
            <person name="Bluhm B."/>
            <person name="Cannon C."/>
            <person name="Castanera R."/>
            <person name="Culley D."/>
            <person name="Daum C."/>
            <person name="Ezra D."/>
            <person name="Gonzalez J."/>
            <person name="Henrissat B."/>
            <person name="Kuo A."/>
            <person name="Liang C."/>
            <person name="Lipzen A."/>
            <person name="Lutzoni F."/>
            <person name="Magnuson J."/>
            <person name="Mondo S."/>
            <person name="Nolan M."/>
            <person name="Ohm R."/>
            <person name="Pangilinan J."/>
            <person name="Park H.-J."/>
            <person name="Ramirez L."/>
            <person name="Alfaro M."/>
            <person name="Sun H."/>
            <person name="Tritt A."/>
            <person name="Yoshinaga Y."/>
            <person name="Zwiers L.-H."/>
            <person name="Turgeon B."/>
            <person name="Goodwin S."/>
            <person name="Spatafora J."/>
            <person name="Crous P."/>
            <person name="Grigoriev I."/>
        </authorList>
    </citation>
    <scope>NUCLEOTIDE SEQUENCE</scope>
    <source>
        <strain evidence="2">CBS 675.92</strain>
    </source>
</reference>
<dbReference type="OrthoDB" id="5428890at2759"/>
<feature type="transmembrane region" description="Helical" evidence="1">
    <location>
        <begin position="306"/>
        <end position="325"/>
    </location>
</feature>
<keyword evidence="1" id="KW-0472">Membrane</keyword>
<keyword evidence="1" id="KW-0812">Transmembrane</keyword>
<evidence type="ECO:0000313" key="2">
    <source>
        <dbReference type="EMBL" id="KAF1963554.1"/>
    </source>
</evidence>
<gene>
    <name evidence="2" type="ORF">CC80DRAFT_587938</name>
</gene>
<accession>A0A6A5UG05</accession>
<keyword evidence="1" id="KW-1133">Transmembrane helix</keyword>
<evidence type="ECO:0000256" key="1">
    <source>
        <dbReference type="SAM" id="Phobius"/>
    </source>
</evidence>
<evidence type="ECO:0000313" key="3">
    <source>
        <dbReference type="Proteomes" id="UP000800035"/>
    </source>
</evidence>
<dbReference type="Proteomes" id="UP000800035">
    <property type="component" value="Unassembled WGS sequence"/>
</dbReference>
<keyword evidence="3" id="KW-1185">Reference proteome</keyword>
<organism evidence="2 3">
    <name type="scientific">Byssothecium circinans</name>
    <dbReference type="NCBI Taxonomy" id="147558"/>
    <lineage>
        <taxon>Eukaryota</taxon>
        <taxon>Fungi</taxon>
        <taxon>Dikarya</taxon>
        <taxon>Ascomycota</taxon>
        <taxon>Pezizomycotina</taxon>
        <taxon>Dothideomycetes</taxon>
        <taxon>Pleosporomycetidae</taxon>
        <taxon>Pleosporales</taxon>
        <taxon>Massarineae</taxon>
        <taxon>Massarinaceae</taxon>
        <taxon>Byssothecium</taxon>
    </lineage>
</organism>
<dbReference type="AlphaFoldDB" id="A0A6A5UG05"/>
<name>A0A6A5UG05_9PLEO</name>
<sequence length="343" mass="40196">MPTSDLFPLEFRIPQDAQERILKWFLDTDASTENSYTDLRPFFSYYTRQFCQALHDNAEHISTKSHKDVLDVARHFKDSVPKEVIRQRLVSQYTGPKTGDVDKLCESSIDLAVRALLMLDVGELQNGFCGRKQILWKHGTVQEFVQEIFPSDPVLSHEGVKFGSKFIAHNLKRIAGIEIQWTTNLADHLRMTDEDRKVNIFHHASFLRCQRHSLFPEGFVDETLRTLKLLFPKGHKDTEKWYCKLAVVEELDHKVPKCGYLRADDRKIEHFKYWHDRLVILKQVFDESRPSTLSQWWKDRRNGVQWYTFWVAILVLILTIFFGLVQSIEGALQVYKAYHPTPS</sequence>